<proteinExistence type="predicted"/>
<dbReference type="SUPFAM" id="SSF56672">
    <property type="entry name" value="DNA/RNA polymerases"/>
    <property type="match status" value="1"/>
</dbReference>
<sequence>MQEEFNALMSNNTWCLVPRPAGANVISGKWVFRHKLHPDGSLARYKARWVVRGFKQEHGVDYDETFSPVIKPATIRTVLSIATSASWPIHQLDVKNAFLHGTLSETVFCEQPAGFVDPSHPSHVCKLTKSLYGLKQAPRTWFLRFTSFLHKLGFQASKADTSLFIMHSTHHSAYLLLYVDDIILTASSTHLHRHIVQCLCHEFSMTDLGPLQHFLGIHVTRTPNGLFLGQEQYALGILKRAGMENCNPVSTPIDTKSKLSASEGSLLANPTTYRSIAGALQYLTLTRPDLTCCDAPGISEASHFHDLP</sequence>
<feature type="domain" description="Reverse transcriptase Ty1/copia-type" evidence="1">
    <location>
        <begin position="11"/>
        <end position="253"/>
    </location>
</feature>
<gene>
    <name evidence="2" type="ORF">U9M48_034708</name>
</gene>
<dbReference type="InterPro" id="IPR013103">
    <property type="entry name" value="RVT_2"/>
</dbReference>
<reference evidence="2 3" key="1">
    <citation type="submission" date="2024-02" db="EMBL/GenBank/DDBJ databases">
        <title>High-quality chromosome-scale genome assembly of Pensacola bahiagrass (Paspalum notatum Flugge var. saurae).</title>
        <authorList>
            <person name="Vega J.M."/>
            <person name="Podio M."/>
            <person name="Orjuela J."/>
            <person name="Siena L.A."/>
            <person name="Pessino S.C."/>
            <person name="Combes M.C."/>
            <person name="Mariac C."/>
            <person name="Albertini E."/>
            <person name="Pupilli F."/>
            <person name="Ortiz J.P.A."/>
            <person name="Leblanc O."/>
        </authorList>
    </citation>
    <scope>NUCLEOTIDE SEQUENCE [LARGE SCALE GENOMIC DNA]</scope>
    <source>
        <strain evidence="2">R1</strain>
        <tissue evidence="2">Leaf</tissue>
    </source>
</reference>
<evidence type="ECO:0000313" key="3">
    <source>
        <dbReference type="Proteomes" id="UP001341281"/>
    </source>
</evidence>
<protein>
    <recommendedName>
        <fullName evidence="1">Reverse transcriptase Ty1/copia-type domain-containing protein</fullName>
    </recommendedName>
</protein>
<dbReference type="PANTHER" id="PTHR43383">
    <property type="entry name" value="NODULIN 6"/>
    <property type="match status" value="1"/>
</dbReference>
<dbReference type="Pfam" id="PF07727">
    <property type="entry name" value="RVT_2"/>
    <property type="match status" value="1"/>
</dbReference>
<evidence type="ECO:0000313" key="2">
    <source>
        <dbReference type="EMBL" id="WVZ88160.1"/>
    </source>
</evidence>
<name>A0AAQ3UDP6_PASNO</name>
<accession>A0AAQ3UDP6</accession>
<evidence type="ECO:0000259" key="1">
    <source>
        <dbReference type="Pfam" id="PF07727"/>
    </source>
</evidence>
<dbReference type="EMBL" id="CP144752">
    <property type="protein sequence ID" value="WVZ88160.1"/>
    <property type="molecule type" value="Genomic_DNA"/>
</dbReference>
<dbReference type="AlphaFoldDB" id="A0AAQ3UDP6"/>
<dbReference type="PANTHER" id="PTHR43383:SF2">
    <property type="entry name" value="AMIDOHYDROLASE 2 FAMILY PROTEIN"/>
    <property type="match status" value="1"/>
</dbReference>
<organism evidence="2 3">
    <name type="scientific">Paspalum notatum var. saurae</name>
    <dbReference type="NCBI Taxonomy" id="547442"/>
    <lineage>
        <taxon>Eukaryota</taxon>
        <taxon>Viridiplantae</taxon>
        <taxon>Streptophyta</taxon>
        <taxon>Embryophyta</taxon>
        <taxon>Tracheophyta</taxon>
        <taxon>Spermatophyta</taxon>
        <taxon>Magnoliopsida</taxon>
        <taxon>Liliopsida</taxon>
        <taxon>Poales</taxon>
        <taxon>Poaceae</taxon>
        <taxon>PACMAD clade</taxon>
        <taxon>Panicoideae</taxon>
        <taxon>Andropogonodae</taxon>
        <taxon>Paspaleae</taxon>
        <taxon>Paspalinae</taxon>
        <taxon>Paspalum</taxon>
    </lineage>
</organism>
<dbReference type="InterPro" id="IPR043502">
    <property type="entry name" value="DNA/RNA_pol_sf"/>
</dbReference>
<dbReference type="Proteomes" id="UP001341281">
    <property type="component" value="Chromosome 08"/>
</dbReference>
<keyword evidence="3" id="KW-1185">Reference proteome</keyword>